<evidence type="ECO:0000313" key="1">
    <source>
        <dbReference type="EMBL" id="MBU9711072.1"/>
    </source>
</evidence>
<dbReference type="Proteomes" id="UP000784880">
    <property type="component" value="Unassembled WGS sequence"/>
</dbReference>
<protein>
    <submittedName>
        <fullName evidence="1">Phage minor capsid protein</fullName>
    </submittedName>
</protein>
<dbReference type="Pfam" id="PF06152">
    <property type="entry name" value="Phage_min_cap2"/>
    <property type="match status" value="1"/>
</dbReference>
<name>A0ABS6JBL4_9BACI</name>
<sequence length="369" mass="42183">MSLTPRRLQNLSYPVALIYSEIEEQLLVNIARRMRNDMEVLETDAYEWQFLKLSDLGALTRENIRIIASNSGRAESELINMLSDAGFDGLEQQEKLLSKAAEKGELPIKPGDIKDSRELLDILRTYTDQAKSKFNLTNSTLLEQAEQVYRDVVNRTTASVLAGEATPQQAIRRALSEWSERGVPALIDSAGRRWSAEAVVSMVTRTVTNQVTNEMQHQRILEYGVDLIEISSHIGARPRCAEFQGRIYSLSGNSTVYPPFSSTSYGEAAGLFGINCGHQQYPYWEGISRQTFQPYGLEENDKVYEQSQIQRKYERDIRYAKRRVSVMEAFGDEAGTQRAKKLVRDRQARMREFINDADRTRRYDREQIG</sequence>
<gene>
    <name evidence="1" type="ORF">KS419_04885</name>
</gene>
<organism evidence="1 2">
    <name type="scientific">Evansella tamaricis</name>
    <dbReference type="NCBI Taxonomy" id="2069301"/>
    <lineage>
        <taxon>Bacteria</taxon>
        <taxon>Bacillati</taxon>
        <taxon>Bacillota</taxon>
        <taxon>Bacilli</taxon>
        <taxon>Bacillales</taxon>
        <taxon>Bacillaceae</taxon>
        <taxon>Evansella</taxon>
    </lineage>
</organism>
<evidence type="ECO:0000313" key="2">
    <source>
        <dbReference type="Proteomes" id="UP000784880"/>
    </source>
</evidence>
<dbReference type="InterPro" id="IPR009319">
    <property type="entry name" value="Phage_A118_VSP1"/>
</dbReference>
<reference evidence="1 2" key="1">
    <citation type="submission" date="2021-06" db="EMBL/GenBank/DDBJ databases">
        <title>Bacillus sp. RD4P76, an endophyte from a halophyte.</title>
        <authorList>
            <person name="Sun J.-Q."/>
        </authorList>
    </citation>
    <scope>NUCLEOTIDE SEQUENCE [LARGE SCALE GENOMIC DNA]</scope>
    <source>
        <strain evidence="1 2">CGMCC 1.15917</strain>
    </source>
</reference>
<dbReference type="RefSeq" id="WP_217064963.1">
    <property type="nucleotide sequence ID" value="NZ_JAHQCS010000057.1"/>
</dbReference>
<dbReference type="EMBL" id="JAHQCS010000057">
    <property type="protein sequence ID" value="MBU9711072.1"/>
    <property type="molecule type" value="Genomic_DNA"/>
</dbReference>
<proteinExistence type="predicted"/>
<accession>A0ABS6JBL4</accession>
<comment type="caution">
    <text evidence="1">The sequence shown here is derived from an EMBL/GenBank/DDBJ whole genome shotgun (WGS) entry which is preliminary data.</text>
</comment>
<keyword evidence="2" id="KW-1185">Reference proteome</keyword>